<evidence type="ECO:0000256" key="2">
    <source>
        <dbReference type="SAM" id="SignalP"/>
    </source>
</evidence>
<evidence type="ECO:0000256" key="1">
    <source>
        <dbReference type="SAM" id="MobiDB-lite"/>
    </source>
</evidence>
<accession>A0A0J8R8X1</accession>
<gene>
    <name evidence="3" type="ORF">CISG_08314</name>
</gene>
<feature type="chain" id="PRO_5005308066" evidence="2">
    <location>
        <begin position="23"/>
        <end position="118"/>
    </location>
</feature>
<dbReference type="Proteomes" id="UP000054559">
    <property type="component" value="Unassembled WGS sequence"/>
</dbReference>
<proteinExistence type="predicted"/>
<organism evidence="3 4">
    <name type="scientific">Coccidioides immitis RMSCC 3703</name>
    <dbReference type="NCBI Taxonomy" id="454286"/>
    <lineage>
        <taxon>Eukaryota</taxon>
        <taxon>Fungi</taxon>
        <taxon>Dikarya</taxon>
        <taxon>Ascomycota</taxon>
        <taxon>Pezizomycotina</taxon>
        <taxon>Eurotiomycetes</taxon>
        <taxon>Eurotiomycetidae</taxon>
        <taxon>Onygenales</taxon>
        <taxon>Onygenaceae</taxon>
        <taxon>Coccidioides</taxon>
    </lineage>
</organism>
<feature type="signal peptide" evidence="2">
    <location>
        <begin position="1"/>
        <end position="22"/>
    </location>
</feature>
<reference evidence="4" key="1">
    <citation type="journal article" date="2010" name="Genome Res.">
        <title>Population genomic sequencing of Coccidioides fungi reveals recent hybridization and transposon control.</title>
        <authorList>
            <person name="Neafsey D.E."/>
            <person name="Barker B.M."/>
            <person name="Sharpton T.J."/>
            <person name="Stajich J.E."/>
            <person name="Park D.J."/>
            <person name="Whiston E."/>
            <person name="Hung C.-Y."/>
            <person name="McMahan C."/>
            <person name="White J."/>
            <person name="Sykes S."/>
            <person name="Heiman D."/>
            <person name="Young S."/>
            <person name="Zeng Q."/>
            <person name="Abouelleil A."/>
            <person name="Aftuck L."/>
            <person name="Bessette D."/>
            <person name="Brown A."/>
            <person name="FitzGerald M."/>
            <person name="Lui A."/>
            <person name="Macdonald J.P."/>
            <person name="Priest M."/>
            <person name="Orbach M.J."/>
            <person name="Galgiani J.N."/>
            <person name="Kirkland T.N."/>
            <person name="Cole G.T."/>
            <person name="Birren B.W."/>
            <person name="Henn M.R."/>
            <person name="Taylor J.W."/>
            <person name="Rounsley S.D."/>
        </authorList>
    </citation>
    <scope>NUCLEOTIDE SEQUENCE [LARGE SCALE GENOMIC DNA]</scope>
    <source>
        <strain evidence="4">RMSCC 3703</strain>
    </source>
</reference>
<evidence type="ECO:0000313" key="3">
    <source>
        <dbReference type="EMBL" id="KMU80208.1"/>
    </source>
</evidence>
<feature type="region of interest" description="Disordered" evidence="1">
    <location>
        <begin position="50"/>
        <end position="73"/>
    </location>
</feature>
<dbReference type="EMBL" id="DS268185">
    <property type="protein sequence ID" value="KMU80208.1"/>
    <property type="molecule type" value="Genomic_DNA"/>
</dbReference>
<keyword evidence="2" id="KW-0732">Signal</keyword>
<protein>
    <submittedName>
        <fullName evidence="3">Uncharacterized protein</fullName>
    </submittedName>
</protein>
<feature type="region of interest" description="Disordered" evidence="1">
    <location>
        <begin position="90"/>
        <end position="118"/>
    </location>
</feature>
<sequence length="118" mass="12734">MPQVCCDSCLRLLLMYLYLTSTSRNPVADKSPKNDASAYSGPSSVSLIVDQQSYSWRSPPSPGQTRGSSTVCTTPARQLWRRDWVSVLGPGATEDDISEQAEDPAEENTLSGKAPPGL</sequence>
<name>A0A0J8R8X1_COCIT</name>
<evidence type="ECO:0000313" key="4">
    <source>
        <dbReference type="Proteomes" id="UP000054559"/>
    </source>
</evidence>
<feature type="region of interest" description="Disordered" evidence="1">
    <location>
        <begin position="24"/>
        <end position="43"/>
    </location>
</feature>
<feature type="compositionally biased region" description="Acidic residues" evidence="1">
    <location>
        <begin position="93"/>
        <end position="106"/>
    </location>
</feature>
<dbReference type="AlphaFoldDB" id="A0A0J8R8X1"/>